<keyword evidence="1" id="KW-1133">Transmembrane helix</keyword>
<organism evidence="4 5">
    <name type="scientific">Candidatus Phocaeicola faecigallinarum</name>
    <dbReference type="NCBI Taxonomy" id="2838732"/>
    <lineage>
        <taxon>Bacteria</taxon>
        <taxon>Pseudomonadati</taxon>
        <taxon>Bacteroidota</taxon>
        <taxon>Bacteroidia</taxon>
        <taxon>Bacteroidales</taxon>
        <taxon>Bacteroidaceae</taxon>
        <taxon>Phocaeicola</taxon>
    </lineage>
</organism>
<gene>
    <name evidence="4" type="ORF">H9777_08940</name>
</gene>
<dbReference type="Pfam" id="PF19904">
    <property type="entry name" value="DUF6377"/>
    <property type="match status" value="1"/>
</dbReference>
<dbReference type="Proteomes" id="UP000783796">
    <property type="component" value="Unassembled WGS sequence"/>
</dbReference>
<protein>
    <recommendedName>
        <fullName evidence="3">DUF6377 domain-containing protein</fullName>
    </recommendedName>
</protein>
<evidence type="ECO:0000256" key="2">
    <source>
        <dbReference type="SAM" id="SignalP"/>
    </source>
</evidence>
<keyword evidence="1" id="KW-0812">Transmembrane</keyword>
<reference evidence="4" key="2">
    <citation type="submission" date="2021-04" db="EMBL/GenBank/DDBJ databases">
        <authorList>
            <person name="Gilroy R."/>
        </authorList>
    </citation>
    <scope>NUCLEOTIDE SEQUENCE</scope>
    <source>
        <strain evidence="4">G4-2901</strain>
    </source>
</reference>
<feature type="signal peptide" evidence="2">
    <location>
        <begin position="1"/>
        <end position="19"/>
    </location>
</feature>
<evidence type="ECO:0000313" key="5">
    <source>
        <dbReference type="Proteomes" id="UP000783796"/>
    </source>
</evidence>
<feature type="chain" id="PRO_5036862457" description="DUF6377 domain-containing protein" evidence="2">
    <location>
        <begin position="20"/>
        <end position="535"/>
    </location>
</feature>
<name>A0A948TCH2_9BACT</name>
<evidence type="ECO:0000256" key="1">
    <source>
        <dbReference type="SAM" id="Phobius"/>
    </source>
</evidence>
<dbReference type="InterPro" id="IPR045957">
    <property type="entry name" value="DUF6377"/>
</dbReference>
<reference evidence="4" key="1">
    <citation type="journal article" date="2021" name="PeerJ">
        <title>Extensive microbial diversity within the chicken gut microbiome revealed by metagenomics and culture.</title>
        <authorList>
            <person name="Gilroy R."/>
            <person name="Ravi A."/>
            <person name="Getino M."/>
            <person name="Pursley I."/>
            <person name="Horton D.L."/>
            <person name="Alikhan N.F."/>
            <person name="Baker D."/>
            <person name="Gharbi K."/>
            <person name="Hall N."/>
            <person name="Watson M."/>
            <person name="Adriaenssens E.M."/>
            <person name="Foster-Nyarko E."/>
            <person name="Jarju S."/>
            <person name="Secka A."/>
            <person name="Antonio M."/>
            <person name="Oren A."/>
            <person name="Chaudhuri R.R."/>
            <person name="La Ragione R."/>
            <person name="Hildebrand F."/>
            <person name="Pallen M.J."/>
        </authorList>
    </citation>
    <scope>NUCLEOTIDE SEQUENCE</scope>
    <source>
        <strain evidence="4">G4-2901</strain>
    </source>
</reference>
<feature type="domain" description="DUF6377" evidence="3">
    <location>
        <begin position="255"/>
        <end position="497"/>
    </location>
</feature>
<evidence type="ECO:0000259" key="3">
    <source>
        <dbReference type="Pfam" id="PF19904"/>
    </source>
</evidence>
<evidence type="ECO:0000313" key="4">
    <source>
        <dbReference type="EMBL" id="MBU3838417.1"/>
    </source>
</evidence>
<proteinExistence type="predicted"/>
<keyword evidence="1" id="KW-0472">Membrane</keyword>
<accession>A0A948TCH2</accession>
<feature type="transmembrane region" description="Helical" evidence="1">
    <location>
        <begin position="333"/>
        <end position="351"/>
    </location>
</feature>
<sequence>MNKFALLFLLMVGVSSVFAADDTGKLYDELDALLLRRDEFCRAKEARIDSIKNLKDGVNGYSGLFGLYNDVFLEYYTYRSDSAFYYLSLAEEMAVRSSVEKYIDMCKINRSLLLATTGYFSQSLDVLNEIDRDRLDTSLMFDYYSAYEWVYSVWSEYSADDAFATDFRNKEMLYNDSMLQVLEPMSKEFMYWSGELNARKGNQYEAQKFYEKALDGLRVDTRLYACVTCGLAFAYKRQGNMKDYERCLIMSAISDITCPLKENLSMQELAMFLYQSPDPDLARANRYINYSMEDAVFYNNRLRMLEIAKKFPPIVNTYQNKWIEKNRILVRSIYFISFLGILLVLAMLYIFRQLKLLRAQRSIVTDMNMQLKELNSELLKTNRTREEYVSLFIELCAAYIDKLNKYQDLVKRKVKAKQVDDLLKIANSSKMSDSDARQFFVNFDTAFLTLYPNFVSEFNKLLREGEEIVPAKGEILNTELRIYALVRLGIKDSSRIATLLFYSPQTIYNYRTMVKNKARNREEFEEQVKKVCPIV</sequence>
<keyword evidence="2" id="KW-0732">Signal</keyword>
<dbReference type="EMBL" id="JAHLFW010000077">
    <property type="protein sequence ID" value="MBU3838417.1"/>
    <property type="molecule type" value="Genomic_DNA"/>
</dbReference>
<dbReference type="AlphaFoldDB" id="A0A948TCH2"/>
<comment type="caution">
    <text evidence="4">The sequence shown here is derived from an EMBL/GenBank/DDBJ whole genome shotgun (WGS) entry which is preliminary data.</text>
</comment>